<comment type="caution">
    <text evidence="7">The sequence shown here is derived from an EMBL/GenBank/DDBJ whole genome shotgun (WGS) entry which is preliminary data.</text>
</comment>
<keyword evidence="3" id="KW-0862">Zinc</keyword>
<gene>
    <name evidence="7" type="ORF">BCR44DRAFT_1083587</name>
</gene>
<feature type="region of interest" description="Disordered" evidence="5">
    <location>
        <begin position="160"/>
        <end position="256"/>
    </location>
</feature>
<evidence type="ECO:0000256" key="1">
    <source>
        <dbReference type="ARBA" id="ARBA00022723"/>
    </source>
</evidence>
<dbReference type="InterPro" id="IPR013083">
    <property type="entry name" value="Znf_RING/FYVE/PHD"/>
</dbReference>
<dbReference type="CDD" id="cd16461">
    <property type="entry name" value="RING-H2_EL5-like"/>
    <property type="match status" value="1"/>
</dbReference>
<keyword evidence="8" id="KW-1185">Reference proteome</keyword>
<dbReference type="GO" id="GO:0005634">
    <property type="term" value="C:nucleus"/>
    <property type="evidence" value="ECO:0007669"/>
    <property type="project" value="TreeGrafter"/>
</dbReference>
<evidence type="ECO:0000256" key="2">
    <source>
        <dbReference type="ARBA" id="ARBA00022771"/>
    </source>
</evidence>
<dbReference type="InterPro" id="IPR001841">
    <property type="entry name" value="Znf_RING"/>
</dbReference>
<dbReference type="Gene3D" id="3.30.40.10">
    <property type="entry name" value="Zinc/RING finger domain, C3HC4 (zinc finger)"/>
    <property type="match status" value="1"/>
</dbReference>
<dbReference type="STRING" id="765915.A0A1Y2HNI3"/>
<feature type="compositionally biased region" description="Low complexity" evidence="5">
    <location>
        <begin position="228"/>
        <end position="243"/>
    </location>
</feature>
<dbReference type="GO" id="GO:0006511">
    <property type="term" value="P:ubiquitin-dependent protein catabolic process"/>
    <property type="evidence" value="ECO:0007669"/>
    <property type="project" value="TreeGrafter"/>
</dbReference>
<evidence type="ECO:0000313" key="7">
    <source>
        <dbReference type="EMBL" id="ORZ36157.1"/>
    </source>
</evidence>
<dbReference type="InterPro" id="IPR051834">
    <property type="entry name" value="RING_finger_E3_ligase"/>
</dbReference>
<dbReference type="PANTHER" id="PTHR45931">
    <property type="entry name" value="SI:CH211-59O9.10"/>
    <property type="match status" value="1"/>
</dbReference>
<dbReference type="GO" id="GO:0008270">
    <property type="term" value="F:zinc ion binding"/>
    <property type="evidence" value="ECO:0007669"/>
    <property type="project" value="UniProtKB-KW"/>
</dbReference>
<dbReference type="Pfam" id="PF13639">
    <property type="entry name" value="zf-RING_2"/>
    <property type="match status" value="1"/>
</dbReference>
<proteinExistence type="predicted"/>
<sequence>MLGIMMGPGFNLMHGPIPMHLAPGAGAGAARAGGGGPMANFMTDEQFNRLSFEDLQRLTEEANNRAAAQAGLREPEMRKLVTRKFQPKADALVKLPEHSDPTCVVCQGDYEVNEELMALPQCGHVFHAECVRPWLKSHTTCPMCRNNVRDALAGLGLHVSGSASKSSSSSRRSRASSGNTRASRSSRSRGVPPVTSPSRPPTGRRAPPPLGMTRGAAAAASNGGGASSSGRPTRPTAAAAAGPRSRRPVDVIVVDD</sequence>
<dbReference type="Proteomes" id="UP000193411">
    <property type="component" value="Unassembled WGS sequence"/>
</dbReference>
<dbReference type="PANTHER" id="PTHR45931:SF3">
    <property type="entry name" value="RING ZINC FINGER-CONTAINING PROTEIN"/>
    <property type="match status" value="1"/>
</dbReference>
<dbReference type="GO" id="GO:0061630">
    <property type="term" value="F:ubiquitin protein ligase activity"/>
    <property type="evidence" value="ECO:0007669"/>
    <property type="project" value="TreeGrafter"/>
</dbReference>
<keyword evidence="1" id="KW-0479">Metal-binding</keyword>
<protein>
    <recommendedName>
        <fullName evidence="6">RING-type domain-containing protein</fullName>
    </recommendedName>
</protein>
<dbReference type="SUPFAM" id="SSF57850">
    <property type="entry name" value="RING/U-box"/>
    <property type="match status" value="1"/>
</dbReference>
<reference evidence="7 8" key="1">
    <citation type="submission" date="2016-07" db="EMBL/GenBank/DDBJ databases">
        <title>Pervasive Adenine N6-methylation of Active Genes in Fungi.</title>
        <authorList>
            <consortium name="DOE Joint Genome Institute"/>
            <person name="Mondo S.J."/>
            <person name="Dannebaum R.O."/>
            <person name="Kuo R.C."/>
            <person name="Labutti K."/>
            <person name="Haridas S."/>
            <person name="Kuo A."/>
            <person name="Salamov A."/>
            <person name="Ahrendt S.R."/>
            <person name="Lipzen A."/>
            <person name="Sullivan W."/>
            <person name="Andreopoulos W.B."/>
            <person name="Clum A."/>
            <person name="Lindquist E."/>
            <person name="Daum C."/>
            <person name="Ramamoorthy G.K."/>
            <person name="Gryganskyi A."/>
            <person name="Culley D."/>
            <person name="Magnuson J.K."/>
            <person name="James T.Y."/>
            <person name="O'Malley M.A."/>
            <person name="Stajich J.E."/>
            <person name="Spatafora J.W."/>
            <person name="Visel A."/>
            <person name="Grigoriev I.V."/>
        </authorList>
    </citation>
    <scope>NUCLEOTIDE SEQUENCE [LARGE SCALE GENOMIC DNA]</scope>
    <source>
        <strain evidence="7 8">PL171</strain>
    </source>
</reference>
<feature type="compositionally biased region" description="Pro residues" evidence="5">
    <location>
        <begin position="194"/>
        <end position="210"/>
    </location>
</feature>
<name>A0A1Y2HNI3_9FUNG</name>
<keyword evidence="2 4" id="KW-0863">Zinc-finger</keyword>
<dbReference type="PROSITE" id="PS50089">
    <property type="entry name" value="ZF_RING_2"/>
    <property type="match status" value="1"/>
</dbReference>
<dbReference type="OrthoDB" id="8062037at2759"/>
<feature type="domain" description="RING-type" evidence="6">
    <location>
        <begin position="103"/>
        <end position="145"/>
    </location>
</feature>
<dbReference type="SMART" id="SM00184">
    <property type="entry name" value="RING"/>
    <property type="match status" value="1"/>
</dbReference>
<evidence type="ECO:0000313" key="8">
    <source>
        <dbReference type="Proteomes" id="UP000193411"/>
    </source>
</evidence>
<evidence type="ECO:0000256" key="3">
    <source>
        <dbReference type="ARBA" id="ARBA00022833"/>
    </source>
</evidence>
<dbReference type="AlphaFoldDB" id="A0A1Y2HNI3"/>
<evidence type="ECO:0000256" key="5">
    <source>
        <dbReference type="SAM" id="MobiDB-lite"/>
    </source>
</evidence>
<organism evidence="7 8">
    <name type="scientific">Catenaria anguillulae PL171</name>
    <dbReference type="NCBI Taxonomy" id="765915"/>
    <lineage>
        <taxon>Eukaryota</taxon>
        <taxon>Fungi</taxon>
        <taxon>Fungi incertae sedis</taxon>
        <taxon>Blastocladiomycota</taxon>
        <taxon>Blastocladiomycetes</taxon>
        <taxon>Blastocladiales</taxon>
        <taxon>Catenariaceae</taxon>
        <taxon>Catenaria</taxon>
    </lineage>
</organism>
<evidence type="ECO:0000256" key="4">
    <source>
        <dbReference type="PROSITE-ProRule" id="PRU00175"/>
    </source>
</evidence>
<accession>A0A1Y2HNI3</accession>
<evidence type="ECO:0000259" key="6">
    <source>
        <dbReference type="PROSITE" id="PS50089"/>
    </source>
</evidence>
<feature type="compositionally biased region" description="Low complexity" evidence="5">
    <location>
        <begin position="160"/>
        <end position="193"/>
    </location>
</feature>
<dbReference type="EMBL" id="MCFL01000018">
    <property type="protein sequence ID" value="ORZ36157.1"/>
    <property type="molecule type" value="Genomic_DNA"/>
</dbReference>